<dbReference type="InterPro" id="IPR029058">
    <property type="entry name" value="AB_hydrolase_fold"/>
</dbReference>
<dbReference type="EMBL" id="BAAAOS010000045">
    <property type="protein sequence ID" value="GAA1596429.1"/>
    <property type="molecule type" value="Genomic_DNA"/>
</dbReference>
<gene>
    <name evidence="2" type="ORF">GCM10009789_57990</name>
</gene>
<reference evidence="3" key="1">
    <citation type="journal article" date="2019" name="Int. J. Syst. Evol. Microbiol.">
        <title>The Global Catalogue of Microorganisms (GCM) 10K type strain sequencing project: providing services to taxonomists for standard genome sequencing and annotation.</title>
        <authorList>
            <consortium name="The Broad Institute Genomics Platform"/>
            <consortium name="The Broad Institute Genome Sequencing Center for Infectious Disease"/>
            <person name="Wu L."/>
            <person name="Ma J."/>
        </authorList>
    </citation>
    <scope>NUCLEOTIDE SEQUENCE [LARGE SCALE GENOMIC DNA]</scope>
    <source>
        <strain evidence="3">JCM 14969</strain>
    </source>
</reference>
<feature type="domain" description="Peptidase S33 tripeptidyl aminopeptidase-like C-terminal" evidence="1">
    <location>
        <begin position="155"/>
        <end position="249"/>
    </location>
</feature>
<comment type="caution">
    <text evidence="2">The sequence shown here is derived from an EMBL/GenBank/DDBJ whole genome shotgun (WGS) entry which is preliminary data.</text>
</comment>
<name>A0ABP4Q3D5_9ACTN</name>
<dbReference type="Gene3D" id="3.40.50.1820">
    <property type="entry name" value="alpha/beta hydrolase"/>
    <property type="match status" value="1"/>
</dbReference>
<dbReference type="Proteomes" id="UP001500393">
    <property type="component" value="Unassembled WGS sequence"/>
</dbReference>
<proteinExistence type="predicted"/>
<keyword evidence="3" id="KW-1185">Reference proteome</keyword>
<dbReference type="RefSeq" id="WP_344219441.1">
    <property type="nucleotide sequence ID" value="NZ_BAAAOS010000045.1"/>
</dbReference>
<evidence type="ECO:0000313" key="3">
    <source>
        <dbReference type="Proteomes" id="UP001500393"/>
    </source>
</evidence>
<dbReference type="InterPro" id="IPR013595">
    <property type="entry name" value="Pept_S33_TAP-like_C"/>
</dbReference>
<sequence length="267" mass="29318">MVTASFQQFADWCDQSANCALHGQDVSKVYAELLAKADAGTLVDPSDGTTVGTWDLLDVTQFYFNRPRWVQLGQLLSSLHSGTASAVLRTARAELATLPGARRPAVRGVGELVEDVRPQFCQDWSLPVRSYTELDAMYRASLEVAPRMRVSVLALQSMTQCIGWPGKVNNPQHRLEVRDAPTILMMNGLHDPATGYAWALNAKRQLGKGAELVTYEGAGHTIYHRTACTRAAADNYFLSLTLPAPNTHCPANNPTLTTTRAETTTRW</sequence>
<protein>
    <recommendedName>
        <fullName evidence="1">Peptidase S33 tripeptidyl aminopeptidase-like C-terminal domain-containing protein</fullName>
    </recommendedName>
</protein>
<dbReference type="Pfam" id="PF08386">
    <property type="entry name" value="Abhydrolase_4"/>
    <property type="match status" value="1"/>
</dbReference>
<organism evidence="2 3">
    <name type="scientific">Kribbella sancticallisti</name>
    <dbReference type="NCBI Taxonomy" id="460087"/>
    <lineage>
        <taxon>Bacteria</taxon>
        <taxon>Bacillati</taxon>
        <taxon>Actinomycetota</taxon>
        <taxon>Actinomycetes</taxon>
        <taxon>Propionibacteriales</taxon>
        <taxon>Kribbellaceae</taxon>
        <taxon>Kribbella</taxon>
    </lineage>
</organism>
<evidence type="ECO:0000313" key="2">
    <source>
        <dbReference type="EMBL" id="GAA1596429.1"/>
    </source>
</evidence>
<evidence type="ECO:0000259" key="1">
    <source>
        <dbReference type="Pfam" id="PF08386"/>
    </source>
</evidence>
<dbReference type="SUPFAM" id="SSF53474">
    <property type="entry name" value="alpha/beta-Hydrolases"/>
    <property type="match status" value="1"/>
</dbReference>
<accession>A0ABP4Q3D5</accession>